<accession>A0A1J5T0F6</accession>
<name>A0A1J5T0F6_9ZZZZ</name>
<protein>
    <recommendedName>
        <fullName evidence="2">Class I SAM-dependent methyltransferase</fullName>
    </recommendedName>
</protein>
<dbReference type="Pfam" id="PF13578">
    <property type="entry name" value="Methyltransf_24"/>
    <property type="match status" value="1"/>
</dbReference>
<dbReference type="InterPro" id="IPR029063">
    <property type="entry name" value="SAM-dependent_MTases_sf"/>
</dbReference>
<organism evidence="1">
    <name type="scientific">mine drainage metagenome</name>
    <dbReference type="NCBI Taxonomy" id="410659"/>
    <lineage>
        <taxon>unclassified sequences</taxon>
        <taxon>metagenomes</taxon>
        <taxon>ecological metagenomes</taxon>
    </lineage>
</organism>
<sequence>MNLRLLKHELHVAWRRYRLRTIEFNSGLGDAGWLLHGLVRTMKPETCVEIGSARGHSTCLLGLALKLNLRGRLWAVDPHFQNAWSDKVAEDTQATLSSNLAAAGVTDYVTIVRKTTRDAESSLPIRIDFAFIDGDHSYEGVKTDWEILKPRMAPFGVVVFHDTLWDRNRDEELYKSYRRENMGVPKLLEELRLEGYPIVTINQNWGISMLQLPKGGESFLPSKG</sequence>
<dbReference type="AlphaFoldDB" id="A0A1J5T0F6"/>
<proteinExistence type="predicted"/>
<comment type="caution">
    <text evidence="1">The sequence shown here is derived from an EMBL/GenBank/DDBJ whole genome shotgun (WGS) entry which is preliminary data.</text>
</comment>
<gene>
    <name evidence="1" type="ORF">GALL_105880</name>
</gene>
<reference evidence="1" key="1">
    <citation type="submission" date="2016-10" db="EMBL/GenBank/DDBJ databases">
        <title>Sequence of Gallionella enrichment culture.</title>
        <authorList>
            <person name="Poehlein A."/>
            <person name="Muehling M."/>
            <person name="Daniel R."/>
        </authorList>
    </citation>
    <scope>NUCLEOTIDE SEQUENCE</scope>
</reference>
<dbReference type="EMBL" id="MLJW01000038">
    <property type="protein sequence ID" value="OIR07332.1"/>
    <property type="molecule type" value="Genomic_DNA"/>
</dbReference>
<dbReference type="SUPFAM" id="SSF53335">
    <property type="entry name" value="S-adenosyl-L-methionine-dependent methyltransferases"/>
    <property type="match status" value="1"/>
</dbReference>
<evidence type="ECO:0008006" key="2">
    <source>
        <dbReference type="Google" id="ProtNLM"/>
    </source>
</evidence>
<evidence type="ECO:0000313" key="1">
    <source>
        <dbReference type="EMBL" id="OIR07332.1"/>
    </source>
</evidence>
<dbReference type="Gene3D" id="3.40.50.150">
    <property type="entry name" value="Vaccinia Virus protein VP39"/>
    <property type="match status" value="1"/>
</dbReference>